<dbReference type="CDD" id="cd04724">
    <property type="entry name" value="Tryptophan_synthase_alpha"/>
    <property type="match status" value="1"/>
</dbReference>
<keyword evidence="7 9" id="KW-0456">Lyase</keyword>
<sequence>MNRIKNAFQDQKAFIAFLTAGDPTQEKTVEYILEMEKAGASLIEIGIPFSDPVAEGPVIQEANIRSLKNKMTTDQVFDIVMNVRQCSQIPICLMTYLNPVFHYQYDKFFQKCQEVGVDGIIIPDCPYEESQEVKKIAKVYGITVISMIAPTSQDRVKMIAKEAEGFIYLVSSMGVTGVRQDIHTDVSKIVHNIKAVTDIPVAIGFGIHSPDQAQEMRKYADGVIVGSAIVKIIAQYGEHAHNALYEYVRSMLI</sequence>
<dbReference type="Proteomes" id="UP000003157">
    <property type="component" value="Unassembled WGS sequence"/>
</dbReference>
<evidence type="ECO:0000256" key="9">
    <source>
        <dbReference type="HAMAP-Rule" id="MF_00131"/>
    </source>
</evidence>
<dbReference type="OrthoDB" id="9804578at2"/>
<organism evidence="11 12">
    <name type="scientific">Coprobacillus cateniformis</name>
    <dbReference type="NCBI Taxonomy" id="100884"/>
    <lineage>
        <taxon>Bacteria</taxon>
        <taxon>Bacillati</taxon>
        <taxon>Bacillota</taxon>
        <taxon>Erysipelotrichia</taxon>
        <taxon>Erysipelotrichales</taxon>
        <taxon>Coprobacillaceae</taxon>
        <taxon>Coprobacillus</taxon>
    </lineage>
</organism>
<comment type="catalytic activity">
    <reaction evidence="8 9">
        <text>(1S,2R)-1-C-(indol-3-yl)glycerol 3-phosphate + L-serine = D-glyceraldehyde 3-phosphate + L-tryptophan + H2O</text>
        <dbReference type="Rhea" id="RHEA:10532"/>
        <dbReference type="ChEBI" id="CHEBI:15377"/>
        <dbReference type="ChEBI" id="CHEBI:33384"/>
        <dbReference type="ChEBI" id="CHEBI:57912"/>
        <dbReference type="ChEBI" id="CHEBI:58866"/>
        <dbReference type="ChEBI" id="CHEBI:59776"/>
        <dbReference type="EC" id="4.2.1.20"/>
    </reaction>
</comment>
<evidence type="ECO:0000256" key="10">
    <source>
        <dbReference type="RuleBase" id="RU003662"/>
    </source>
</evidence>
<dbReference type="FunFam" id="3.20.20.70:FF:000037">
    <property type="entry name" value="Tryptophan synthase alpha chain"/>
    <property type="match status" value="1"/>
</dbReference>
<dbReference type="Gene3D" id="3.20.20.70">
    <property type="entry name" value="Aldolase class I"/>
    <property type="match status" value="1"/>
</dbReference>
<comment type="caution">
    <text evidence="11">The sequence shown here is derived from an EMBL/GenBank/DDBJ whole genome shotgun (WGS) entry which is preliminary data.</text>
</comment>
<dbReference type="STRING" id="100884.GCA_000269565_02156"/>
<evidence type="ECO:0000256" key="5">
    <source>
        <dbReference type="ARBA" id="ARBA00022822"/>
    </source>
</evidence>
<comment type="subunit">
    <text evidence="3 9">Tetramer of two alpha and two beta chains.</text>
</comment>
<feature type="active site" description="Proton acceptor" evidence="9">
    <location>
        <position position="44"/>
    </location>
</feature>
<evidence type="ECO:0000256" key="7">
    <source>
        <dbReference type="ARBA" id="ARBA00023239"/>
    </source>
</evidence>
<dbReference type="HOGENOM" id="CLU_016734_0_0_9"/>
<dbReference type="EMBL" id="ADKX01000034">
    <property type="protein sequence ID" value="EFW04649.1"/>
    <property type="molecule type" value="Genomic_DNA"/>
</dbReference>
<evidence type="ECO:0000313" key="12">
    <source>
        <dbReference type="Proteomes" id="UP000003157"/>
    </source>
</evidence>
<dbReference type="PANTHER" id="PTHR43406">
    <property type="entry name" value="TRYPTOPHAN SYNTHASE, ALPHA CHAIN"/>
    <property type="match status" value="1"/>
</dbReference>
<evidence type="ECO:0000256" key="6">
    <source>
        <dbReference type="ARBA" id="ARBA00023141"/>
    </source>
</evidence>
<dbReference type="NCBIfam" id="TIGR00262">
    <property type="entry name" value="trpA"/>
    <property type="match status" value="1"/>
</dbReference>
<dbReference type="InterPro" id="IPR002028">
    <property type="entry name" value="Trp_synthase_suA"/>
</dbReference>
<dbReference type="GO" id="GO:0004834">
    <property type="term" value="F:tryptophan synthase activity"/>
    <property type="evidence" value="ECO:0007669"/>
    <property type="project" value="UniProtKB-UniRule"/>
</dbReference>
<dbReference type="RefSeq" id="WP_008789155.1">
    <property type="nucleotide sequence ID" value="NZ_AKCB01000001.1"/>
</dbReference>
<keyword evidence="12" id="KW-1185">Reference proteome</keyword>
<dbReference type="InterPro" id="IPR011060">
    <property type="entry name" value="RibuloseP-bd_barrel"/>
</dbReference>
<gene>
    <name evidence="9" type="primary">trpA</name>
    <name evidence="11" type="ORF">HMPREF9488_02055</name>
</gene>
<evidence type="ECO:0000256" key="3">
    <source>
        <dbReference type="ARBA" id="ARBA00011270"/>
    </source>
</evidence>
<name>E7GBB4_9FIRM</name>
<comment type="similarity">
    <text evidence="9 10">Belongs to the TrpA family.</text>
</comment>
<accession>E7GBB4</accession>
<proteinExistence type="inferred from homology"/>
<reference evidence="11 12" key="1">
    <citation type="submission" date="2010-12" db="EMBL/GenBank/DDBJ databases">
        <title>The Genome Sequence of Coprobacillus sp. strain 29_1.</title>
        <authorList>
            <consortium name="The Broad Institute Genome Sequencing Platform"/>
            <person name="Earl A."/>
            <person name="Ward D."/>
            <person name="Feldgarden M."/>
            <person name="Gevers D."/>
            <person name="Daigneault M."/>
            <person name="Sibley C.D."/>
            <person name="White A."/>
            <person name="Strauss J."/>
            <person name="Allen-Vercoe E."/>
            <person name="Young S.K."/>
            <person name="Zeng Q."/>
            <person name="Gargeya S."/>
            <person name="Fitzgerald M."/>
            <person name="Haas B."/>
            <person name="Abouelleil A."/>
            <person name="Alvarado L."/>
            <person name="Arachchi H.M."/>
            <person name="Berlin A."/>
            <person name="Brown A."/>
            <person name="Chapman S.B."/>
            <person name="Chen Z."/>
            <person name="Dunbar C."/>
            <person name="Freedman E."/>
            <person name="Gearin G."/>
            <person name="Gellesch M."/>
            <person name="Goldberg J."/>
            <person name="Griggs A."/>
            <person name="Gujja S."/>
            <person name="Heilman E."/>
            <person name="Heiman D."/>
            <person name="Howarth C."/>
            <person name="Larson L."/>
            <person name="Lui A."/>
            <person name="MacDonald P.J.P."/>
            <person name="Mehta T."/>
            <person name="Montmayeur A."/>
            <person name="Murphy C."/>
            <person name="Neiman D."/>
            <person name="Pearson M."/>
            <person name="Priest M."/>
            <person name="Roberts A."/>
            <person name="Saif S."/>
            <person name="Shea T."/>
            <person name="Shenoy N."/>
            <person name="Sisk P."/>
            <person name="Stolte C."/>
            <person name="Sykes S."/>
            <person name="White J."/>
            <person name="Yandava C."/>
            <person name="Nusbaum C."/>
            <person name="Birren B."/>
        </authorList>
    </citation>
    <scope>NUCLEOTIDE SEQUENCE [LARGE SCALE GENOMIC DNA]</scope>
    <source>
        <strain evidence="11 12">29_1</strain>
    </source>
</reference>
<comment type="function">
    <text evidence="1 9">The alpha subunit is responsible for the aldol cleavage of indoleglycerol phosphate to indole and glyceraldehyde 3-phosphate.</text>
</comment>
<dbReference type="PANTHER" id="PTHR43406:SF1">
    <property type="entry name" value="TRYPTOPHAN SYNTHASE ALPHA CHAIN, CHLOROPLASTIC"/>
    <property type="match status" value="1"/>
</dbReference>
<evidence type="ECO:0000256" key="1">
    <source>
        <dbReference type="ARBA" id="ARBA00003365"/>
    </source>
</evidence>
<dbReference type="GO" id="GO:0005829">
    <property type="term" value="C:cytosol"/>
    <property type="evidence" value="ECO:0007669"/>
    <property type="project" value="TreeGrafter"/>
</dbReference>
<evidence type="ECO:0000256" key="2">
    <source>
        <dbReference type="ARBA" id="ARBA00004733"/>
    </source>
</evidence>
<keyword evidence="6 9" id="KW-0057">Aromatic amino acid biosynthesis</keyword>
<dbReference type="eggNOG" id="COG0159">
    <property type="taxonomic scope" value="Bacteria"/>
</dbReference>
<dbReference type="PROSITE" id="PS00167">
    <property type="entry name" value="TRP_SYNTHASE_ALPHA"/>
    <property type="match status" value="1"/>
</dbReference>
<dbReference type="InterPro" id="IPR018204">
    <property type="entry name" value="Trp_synthase_alpha_AS"/>
</dbReference>
<protein>
    <recommendedName>
        <fullName evidence="9">Tryptophan synthase alpha chain</fullName>
        <ecNumber evidence="9">4.2.1.20</ecNumber>
    </recommendedName>
</protein>
<dbReference type="InterPro" id="IPR013785">
    <property type="entry name" value="Aldolase_TIM"/>
</dbReference>
<dbReference type="UniPathway" id="UPA00035">
    <property type="reaction ID" value="UER00044"/>
</dbReference>
<evidence type="ECO:0000256" key="8">
    <source>
        <dbReference type="ARBA" id="ARBA00049047"/>
    </source>
</evidence>
<dbReference type="HAMAP" id="MF_00131">
    <property type="entry name" value="Trp_synth_alpha"/>
    <property type="match status" value="1"/>
</dbReference>
<dbReference type="AlphaFoldDB" id="E7GBB4"/>
<dbReference type="Pfam" id="PF00290">
    <property type="entry name" value="Trp_syntA"/>
    <property type="match status" value="1"/>
</dbReference>
<evidence type="ECO:0000256" key="4">
    <source>
        <dbReference type="ARBA" id="ARBA00022605"/>
    </source>
</evidence>
<dbReference type="EC" id="4.2.1.20" evidence="9"/>
<dbReference type="GeneID" id="78229994"/>
<dbReference type="SUPFAM" id="SSF51366">
    <property type="entry name" value="Ribulose-phoshate binding barrel"/>
    <property type="match status" value="1"/>
</dbReference>
<feature type="active site" description="Proton acceptor" evidence="9">
    <location>
        <position position="55"/>
    </location>
</feature>
<keyword evidence="4 9" id="KW-0028">Amino-acid biosynthesis</keyword>
<comment type="pathway">
    <text evidence="2 9">Amino-acid biosynthesis; L-tryptophan biosynthesis; L-tryptophan from chorismate: step 5/5.</text>
</comment>
<keyword evidence="5 9" id="KW-0822">Tryptophan biosynthesis</keyword>
<evidence type="ECO:0000313" key="11">
    <source>
        <dbReference type="EMBL" id="EFW04649.1"/>
    </source>
</evidence>